<sequence>MSIISIYLYTAIQILHRHERREESETEFYYKLKGVILENIENEIKVGFFLSVISNEGCILHFHPSMRRANIIFSCDMPRQYGREILFARSFVHFDMNAKAMIETNKWNAKVESENKYTQMTNLVSCTNITLIYILQYVAKKTKRLKRYLMMIIDFLHEKSIIIIRYVLGVQFSLQPTFTFSFMLFQFYILFFILFERLFLHIFFNIKTKHYTLFLIVLFLNHSILFCIFFYLSCFIANFPDVVEKTLFVNFFNFVLLLLMSIFNFCITLLIASFICFKTFRTFDNDVVVQQKKKLSQYFKFKMMKIRYHKHFQCRFSLISQK</sequence>
<keyword evidence="3" id="KW-1185">Reference proteome</keyword>
<protein>
    <submittedName>
        <fullName evidence="2">Uncharacterized protein</fullName>
    </submittedName>
</protein>
<keyword evidence="1" id="KW-0812">Transmembrane</keyword>
<proteinExistence type="predicted"/>
<gene>
    <name evidence="2" type="ORF">RFI_22651</name>
</gene>
<keyword evidence="1" id="KW-0472">Membrane</keyword>
<organism evidence="2 3">
    <name type="scientific">Reticulomyxa filosa</name>
    <dbReference type="NCBI Taxonomy" id="46433"/>
    <lineage>
        <taxon>Eukaryota</taxon>
        <taxon>Sar</taxon>
        <taxon>Rhizaria</taxon>
        <taxon>Retaria</taxon>
        <taxon>Foraminifera</taxon>
        <taxon>Monothalamids</taxon>
        <taxon>Reticulomyxidae</taxon>
        <taxon>Reticulomyxa</taxon>
    </lineage>
</organism>
<dbReference type="Proteomes" id="UP000023152">
    <property type="component" value="Unassembled WGS sequence"/>
</dbReference>
<feature type="transmembrane region" description="Helical" evidence="1">
    <location>
        <begin position="251"/>
        <end position="277"/>
    </location>
</feature>
<feature type="transmembrane region" description="Helical" evidence="1">
    <location>
        <begin position="180"/>
        <end position="200"/>
    </location>
</feature>
<feature type="transmembrane region" description="Helical" evidence="1">
    <location>
        <begin position="212"/>
        <end position="239"/>
    </location>
</feature>
<evidence type="ECO:0000256" key="1">
    <source>
        <dbReference type="SAM" id="Phobius"/>
    </source>
</evidence>
<keyword evidence="1" id="KW-1133">Transmembrane helix</keyword>
<evidence type="ECO:0000313" key="3">
    <source>
        <dbReference type="Proteomes" id="UP000023152"/>
    </source>
</evidence>
<name>X6MMQ0_RETFI</name>
<feature type="transmembrane region" description="Helical" evidence="1">
    <location>
        <begin position="148"/>
        <end position="168"/>
    </location>
</feature>
<dbReference type="AlphaFoldDB" id="X6MMQ0"/>
<dbReference type="OrthoDB" id="9990006at2759"/>
<evidence type="ECO:0000313" key="2">
    <source>
        <dbReference type="EMBL" id="ETO14717.1"/>
    </source>
</evidence>
<dbReference type="EMBL" id="ASPP01019833">
    <property type="protein sequence ID" value="ETO14717.1"/>
    <property type="molecule type" value="Genomic_DNA"/>
</dbReference>
<comment type="caution">
    <text evidence="2">The sequence shown here is derived from an EMBL/GenBank/DDBJ whole genome shotgun (WGS) entry which is preliminary data.</text>
</comment>
<accession>X6MMQ0</accession>
<reference evidence="2 3" key="1">
    <citation type="journal article" date="2013" name="Curr. Biol.">
        <title>The Genome of the Foraminiferan Reticulomyxa filosa.</title>
        <authorList>
            <person name="Glockner G."/>
            <person name="Hulsmann N."/>
            <person name="Schleicher M."/>
            <person name="Noegel A.A."/>
            <person name="Eichinger L."/>
            <person name="Gallinger C."/>
            <person name="Pawlowski J."/>
            <person name="Sierra R."/>
            <person name="Euteneuer U."/>
            <person name="Pillet L."/>
            <person name="Moustafa A."/>
            <person name="Platzer M."/>
            <person name="Groth M."/>
            <person name="Szafranski K."/>
            <person name="Schliwa M."/>
        </authorList>
    </citation>
    <scope>NUCLEOTIDE SEQUENCE [LARGE SCALE GENOMIC DNA]</scope>
</reference>